<sequence>MGVRGLMSFVEENNQFFIDLKLRDTKIVIDGFALFHRLCFDSDLDLRHGGDYDAFTEVVQEFFESLAVCDIRPYVLLDGGCDFSDKKFATLKERAKDKIQVAHSLSRGGGGSLCPLLIREVFIQVLIKLQVSFVQCFSEADRDIMTLANHWDCPVLTMDSDFCIFDLKSGFCPLSCFQWRNPRLQGSFGYYIPARCFSLERFCGHFGHMNKALLPLFAVLNGNDHINLPALETFFSRVDLHAGTSRFKGKRHHRILGLLNWLSHFADPTEALDKVLRHLKNHEREEAKALLCSSMEEYQPSRVKLQDFFDRGIYVSPDALKQGLPEWVRTALAKAQLSPFISDVMVLRRTILHTQVENVQQPSAHVISLPIRQIIYGLLLNSANPRTVAHQPLAVSELTRLNKNIKRTIIHATKLPRDSFDLDELPEVSLSSRLMLLLETLNVKHRILQPLPSSLQLPIAVTCYWLQNSEPKANLHHLQALLLGMICGQLHEIISNPGKCNAKMVYDQFLKIKQQKLWDRRLDLETAHIFCQWQCCLQMGLYLNQLLSTPLPEPDLTRHCFFLLLNRLYSGTLAHGLYHELRSAASAENLLSTCPETSHLYNRLFLVVKSSVPAEHFLPSRKSKPRKTKRKKRATKGEKRMGATLATRASNRFAMLTLSDLEEPSL</sequence>
<evidence type="ECO:0000256" key="2">
    <source>
        <dbReference type="SAM" id="MobiDB-lite"/>
    </source>
</evidence>
<dbReference type="InterPro" id="IPR026832">
    <property type="entry name" value="Asteroid"/>
</dbReference>
<protein>
    <submittedName>
        <fullName evidence="3">Asteroid homolog 1</fullName>
    </submittedName>
</protein>
<reference evidence="3" key="2">
    <citation type="submission" date="2025-09" db="UniProtKB">
        <authorList>
            <consortium name="Ensembl"/>
        </authorList>
    </citation>
    <scope>IDENTIFICATION</scope>
    <source>
        <strain evidence="3">Glennie</strain>
    </source>
</reference>
<dbReference type="AlphaFoldDB" id="A0A6I8NHR2"/>
<dbReference type="InParanoid" id="A0A6I8NHR2"/>
<accession>A0A6I8NHR2</accession>
<dbReference type="Proteomes" id="UP000002279">
    <property type="component" value="Unplaced"/>
</dbReference>
<dbReference type="InterPro" id="IPR029060">
    <property type="entry name" value="PIN-like_dom_sf"/>
</dbReference>
<dbReference type="FunCoup" id="A0A6I8NHR2">
    <property type="interactions" value="680"/>
</dbReference>
<dbReference type="GeneTree" id="ENSGT00390000010145"/>
<dbReference type="PANTHER" id="PTHR15665">
    <property type="entry name" value="ASTEROID PROTEIN"/>
    <property type="match status" value="1"/>
</dbReference>
<dbReference type="GO" id="GO:1990599">
    <property type="term" value="F:3' overhang single-stranded DNA endodeoxyribonuclease activity"/>
    <property type="evidence" value="ECO:0007669"/>
    <property type="project" value="Ensembl"/>
</dbReference>
<name>A0A6I8NHR2_ORNAN</name>
<dbReference type="Ensembl" id="ENSOANT00000066609.1">
    <property type="protein sequence ID" value="ENSOANP00000040645.1"/>
    <property type="gene ID" value="ENSOANG00000006766.3"/>
</dbReference>
<evidence type="ECO:0000313" key="4">
    <source>
        <dbReference type="Proteomes" id="UP000002279"/>
    </source>
</evidence>
<evidence type="ECO:0000256" key="1">
    <source>
        <dbReference type="ARBA" id="ARBA00007398"/>
    </source>
</evidence>
<feature type="compositionally biased region" description="Basic residues" evidence="2">
    <location>
        <begin position="619"/>
        <end position="634"/>
    </location>
</feature>
<dbReference type="Bgee" id="ENSOANG00000006766">
    <property type="expression patterns" value="Expressed in endometrium and 8 other cell types or tissues"/>
</dbReference>
<keyword evidence="4" id="KW-1185">Reference proteome</keyword>
<dbReference type="GO" id="GO:0000724">
    <property type="term" value="P:double-strand break repair via homologous recombination"/>
    <property type="evidence" value="ECO:0007669"/>
    <property type="project" value="Ensembl"/>
</dbReference>
<dbReference type="PANTHER" id="PTHR15665:SF1">
    <property type="entry name" value="PROTEIN ASTEROID HOMOLOG 1"/>
    <property type="match status" value="1"/>
</dbReference>
<proteinExistence type="inferred from homology"/>
<comment type="similarity">
    <text evidence="1">Belongs to the asteroid family.</text>
</comment>
<organism evidence="3 4">
    <name type="scientific">Ornithorhynchus anatinus</name>
    <name type="common">Duckbill platypus</name>
    <dbReference type="NCBI Taxonomy" id="9258"/>
    <lineage>
        <taxon>Eukaryota</taxon>
        <taxon>Metazoa</taxon>
        <taxon>Chordata</taxon>
        <taxon>Craniata</taxon>
        <taxon>Vertebrata</taxon>
        <taxon>Euteleostomi</taxon>
        <taxon>Mammalia</taxon>
        <taxon>Monotremata</taxon>
        <taxon>Ornithorhynchidae</taxon>
        <taxon>Ornithorhynchus</taxon>
    </lineage>
</organism>
<evidence type="ECO:0000313" key="3">
    <source>
        <dbReference type="Ensembl" id="ENSOANP00000040645.1"/>
    </source>
</evidence>
<dbReference type="GO" id="GO:0006303">
    <property type="term" value="P:double-strand break repair via nonhomologous end joining"/>
    <property type="evidence" value="ECO:0007669"/>
    <property type="project" value="Ensembl"/>
</dbReference>
<reference evidence="3" key="1">
    <citation type="submission" date="2025-08" db="UniProtKB">
        <authorList>
            <consortium name="Ensembl"/>
        </authorList>
    </citation>
    <scope>IDENTIFICATION</scope>
    <source>
        <strain evidence="3">Glennie</strain>
    </source>
</reference>
<dbReference type="SUPFAM" id="SSF88723">
    <property type="entry name" value="PIN domain-like"/>
    <property type="match status" value="1"/>
</dbReference>
<dbReference type="OMA" id="DARCWYE"/>
<gene>
    <name evidence="3" type="primary">ASTE1</name>
</gene>
<feature type="region of interest" description="Disordered" evidence="2">
    <location>
        <begin position="618"/>
        <end position="643"/>
    </location>
</feature>
<dbReference type="Gene3D" id="3.40.50.1010">
    <property type="entry name" value="5'-nuclease"/>
    <property type="match status" value="1"/>
</dbReference>